<dbReference type="RefSeq" id="WP_420904679.1">
    <property type="nucleotide sequence ID" value="NZ_BAAFGK010000004.1"/>
</dbReference>
<dbReference type="SUPFAM" id="SSF109604">
    <property type="entry name" value="HD-domain/PDEase-like"/>
    <property type="match status" value="1"/>
</dbReference>
<dbReference type="InterPro" id="IPR037522">
    <property type="entry name" value="HD_GYP_dom"/>
</dbReference>
<dbReference type="EMBL" id="BAAFGK010000004">
    <property type="protein sequence ID" value="GAB0056966.1"/>
    <property type="molecule type" value="Genomic_DNA"/>
</dbReference>
<reference evidence="4 5" key="1">
    <citation type="submission" date="2024-05" db="EMBL/GenBank/DDBJ databases">
        <authorList>
            <consortium name="Candidatus Magnetaquicoccaceae bacterium FCR-1 genome sequencing consortium"/>
            <person name="Shimoshige H."/>
            <person name="Shimamura S."/>
            <person name="Taoka A."/>
            <person name="Kobayashi H."/>
            <person name="Maekawa T."/>
        </authorList>
    </citation>
    <scope>NUCLEOTIDE SEQUENCE [LARGE SCALE GENOMIC DNA]</scope>
    <source>
        <strain evidence="4 5">FCR-1</strain>
    </source>
</reference>
<feature type="modified residue" description="4-aspartylphosphate" evidence="1">
    <location>
        <position position="57"/>
    </location>
</feature>
<reference evidence="4 5" key="2">
    <citation type="submission" date="2024-09" db="EMBL/GenBank/DDBJ databases">
        <title>Draft genome sequence of Candidatus Magnetaquicoccaceae bacterium FCR-1.</title>
        <authorList>
            <person name="Shimoshige H."/>
            <person name="Shimamura S."/>
            <person name="Taoka A."/>
            <person name="Kobayashi H."/>
            <person name="Maekawa T."/>
        </authorList>
    </citation>
    <scope>NUCLEOTIDE SEQUENCE [LARGE SCALE GENOMIC DNA]</scope>
    <source>
        <strain evidence="4 5">FCR-1</strain>
    </source>
</reference>
<name>A0ABQ0C7W0_9PROT</name>
<keyword evidence="4" id="KW-0378">Hydrolase</keyword>
<dbReference type="PANTHER" id="PTHR45228">
    <property type="entry name" value="CYCLIC DI-GMP PHOSPHODIESTERASE TM_0186-RELATED"/>
    <property type="match status" value="1"/>
</dbReference>
<dbReference type="Pfam" id="PF13487">
    <property type="entry name" value="HD_5"/>
    <property type="match status" value="1"/>
</dbReference>
<evidence type="ECO:0000313" key="4">
    <source>
        <dbReference type="EMBL" id="GAB0056966.1"/>
    </source>
</evidence>
<proteinExistence type="predicted"/>
<evidence type="ECO:0000313" key="5">
    <source>
        <dbReference type="Proteomes" id="UP001628193"/>
    </source>
</evidence>
<dbReference type="EC" id="3.1.4.-" evidence="4"/>
<dbReference type="CDD" id="cd00077">
    <property type="entry name" value="HDc"/>
    <property type="match status" value="1"/>
</dbReference>
<dbReference type="PROSITE" id="PS50110">
    <property type="entry name" value="RESPONSE_REGULATORY"/>
    <property type="match status" value="1"/>
</dbReference>
<dbReference type="PROSITE" id="PS51832">
    <property type="entry name" value="HD_GYP"/>
    <property type="match status" value="1"/>
</dbReference>
<evidence type="ECO:0000259" key="3">
    <source>
        <dbReference type="PROSITE" id="PS51832"/>
    </source>
</evidence>
<dbReference type="SMART" id="SM00471">
    <property type="entry name" value="HDc"/>
    <property type="match status" value="1"/>
</dbReference>
<dbReference type="Proteomes" id="UP001628193">
    <property type="component" value="Unassembled WGS sequence"/>
</dbReference>
<feature type="domain" description="HD-GYP" evidence="3">
    <location>
        <begin position="151"/>
        <end position="361"/>
    </location>
</feature>
<dbReference type="Gene3D" id="1.10.3210.10">
    <property type="entry name" value="Hypothetical protein af1432"/>
    <property type="match status" value="1"/>
</dbReference>
<evidence type="ECO:0000256" key="1">
    <source>
        <dbReference type="PROSITE-ProRule" id="PRU00169"/>
    </source>
</evidence>
<feature type="domain" description="Response regulatory" evidence="2">
    <location>
        <begin position="8"/>
        <end position="124"/>
    </location>
</feature>
<dbReference type="SUPFAM" id="SSF52172">
    <property type="entry name" value="CheY-like"/>
    <property type="match status" value="1"/>
</dbReference>
<keyword evidence="1" id="KW-0597">Phosphoprotein</keyword>
<dbReference type="Pfam" id="PF00072">
    <property type="entry name" value="Response_reg"/>
    <property type="match status" value="1"/>
</dbReference>
<organism evidence="4 5">
    <name type="scientific">Candidatus Magnetaquiglobus chichijimensis</name>
    <dbReference type="NCBI Taxonomy" id="3141448"/>
    <lineage>
        <taxon>Bacteria</taxon>
        <taxon>Pseudomonadati</taxon>
        <taxon>Pseudomonadota</taxon>
        <taxon>Magnetococcia</taxon>
        <taxon>Magnetococcales</taxon>
        <taxon>Candidatus Magnetaquicoccaceae</taxon>
        <taxon>Candidatus Magnetaquiglobus</taxon>
    </lineage>
</organism>
<dbReference type="InterPro" id="IPR011006">
    <property type="entry name" value="CheY-like_superfamily"/>
</dbReference>
<dbReference type="Gene3D" id="3.40.50.2300">
    <property type="match status" value="1"/>
</dbReference>
<dbReference type="SMART" id="SM00448">
    <property type="entry name" value="REC"/>
    <property type="match status" value="1"/>
</dbReference>
<keyword evidence="5" id="KW-1185">Reference proteome</keyword>
<dbReference type="InterPro" id="IPR052020">
    <property type="entry name" value="Cyclic_di-GMP/3'3'-cGAMP_PDE"/>
</dbReference>
<dbReference type="GO" id="GO:0016787">
    <property type="term" value="F:hydrolase activity"/>
    <property type="evidence" value="ECO:0007669"/>
    <property type="project" value="UniProtKB-KW"/>
</dbReference>
<protein>
    <submittedName>
        <fullName evidence="4">Cyclic di-GMP phosphodiesterase</fullName>
        <ecNumber evidence="4">3.1.4.-</ecNumber>
    </submittedName>
</protein>
<sequence>MRTVDGSTLLIVDDLSENLSIISDLLQPYYEVRAATSGGRALRIASGDTPPDLILLDVMMPDMDGYQVFEQLRLNPKTQNIPVIFITAMDGSAAELRGLTIGAVDYITKPIVPALLLARVRLQLELKHARDRLANQNTWLENEVNRRMAENERMQSVTIHALAHLAEIRDQETGHHIVRTQSYVRQLALSLQARQRPDDDLTDATIAMLVRSAPLHDIGKVGVPDDILRKPGPLSESEWIIMRAHARKGAEAIALAQQDAGQPVPILEMARIIACWHHERWDGSGYPDGLAGREIPLPARLMAVADVFDALISPRVYKRALSLEQARIIIAEGRGRHFEPDLVDVFLSDFDKFCEIFTRFP</sequence>
<dbReference type="PANTHER" id="PTHR45228:SF5">
    <property type="entry name" value="CYCLIC DI-GMP PHOSPHODIESTERASE VC_1348-RELATED"/>
    <property type="match status" value="1"/>
</dbReference>
<gene>
    <name evidence="4" type="ORF">SIID45300_01284</name>
</gene>
<evidence type="ECO:0000259" key="2">
    <source>
        <dbReference type="PROSITE" id="PS50110"/>
    </source>
</evidence>
<comment type="caution">
    <text evidence="4">The sequence shown here is derived from an EMBL/GenBank/DDBJ whole genome shotgun (WGS) entry which is preliminary data.</text>
</comment>
<accession>A0ABQ0C7W0</accession>
<dbReference type="InterPro" id="IPR001789">
    <property type="entry name" value="Sig_transdc_resp-reg_receiver"/>
</dbReference>
<dbReference type="InterPro" id="IPR003607">
    <property type="entry name" value="HD/PDEase_dom"/>
</dbReference>